<dbReference type="RefSeq" id="WP_377359907.1">
    <property type="nucleotide sequence ID" value="NZ_JBHTCM010000015.1"/>
</dbReference>
<accession>A0ABW2KYX4</accession>
<feature type="compositionally biased region" description="Low complexity" evidence="1">
    <location>
        <begin position="171"/>
        <end position="180"/>
    </location>
</feature>
<feature type="region of interest" description="Disordered" evidence="1">
    <location>
        <begin position="287"/>
        <end position="329"/>
    </location>
</feature>
<evidence type="ECO:0000313" key="2">
    <source>
        <dbReference type="EMBL" id="MFC7334348.1"/>
    </source>
</evidence>
<evidence type="ECO:0008006" key="4">
    <source>
        <dbReference type="Google" id="ProtNLM"/>
    </source>
</evidence>
<protein>
    <recommendedName>
        <fullName evidence="4">DUF3618 domain-containing protein</fullName>
    </recommendedName>
</protein>
<feature type="region of interest" description="Disordered" evidence="1">
    <location>
        <begin position="168"/>
        <end position="198"/>
    </location>
</feature>
<gene>
    <name evidence="2" type="ORF">ACFQPS_14360</name>
</gene>
<name>A0ABW2KYX4_9PROT</name>
<feature type="compositionally biased region" description="Basic and acidic residues" evidence="1">
    <location>
        <begin position="291"/>
        <end position="329"/>
    </location>
</feature>
<keyword evidence="3" id="KW-1185">Reference proteome</keyword>
<evidence type="ECO:0000313" key="3">
    <source>
        <dbReference type="Proteomes" id="UP001596456"/>
    </source>
</evidence>
<organism evidence="2 3">
    <name type="scientific">Rhodocista pekingensis</name>
    <dbReference type="NCBI Taxonomy" id="201185"/>
    <lineage>
        <taxon>Bacteria</taxon>
        <taxon>Pseudomonadati</taxon>
        <taxon>Pseudomonadota</taxon>
        <taxon>Alphaproteobacteria</taxon>
        <taxon>Rhodospirillales</taxon>
        <taxon>Azospirillaceae</taxon>
        <taxon>Rhodocista</taxon>
    </lineage>
</organism>
<sequence length="329" mass="35377">MSYDYQGGYARSFGDNDHRLYGRDDHGYEAQAQGGLLQDNTVPLALIGIGVGWMLLSGGLRATETGPYGQGGSAFGGAGRWAGDRSRGMHDQDGGRIGQAMSSLREGAEHLRERAGERFEQARHRAEDAMGQARDRFSGRSGRNIDTGTGYDSIADYDSRDEDLYGDDRYGPGSSYASYGAGQGGDFQGGDSWSHRASGRARGLMHDAGQRAGYATESFWDMVEEHPLAAGLLSLALGAAVGATLPSTRTEDEWLGRYRDSLADDLWQRGEGTARDATDVARHALQAGVEAARETAEREADERGLTGSRADDTTRSKDTSRSKEDAGSR</sequence>
<evidence type="ECO:0000256" key="1">
    <source>
        <dbReference type="SAM" id="MobiDB-lite"/>
    </source>
</evidence>
<reference evidence="3" key="1">
    <citation type="journal article" date="2019" name="Int. J. Syst. Evol. Microbiol.">
        <title>The Global Catalogue of Microorganisms (GCM) 10K type strain sequencing project: providing services to taxonomists for standard genome sequencing and annotation.</title>
        <authorList>
            <consortium name="The Broad Institute Genomics Platform"/>
            <consortium name="The Broad Institute Genome Sequencing Center for Infectious Disease"/>
            <person name="Wu L."/>
            <person name="Ma J."/>
        </authorList>
    </citation>
    <scope>NUCLEOTIDE SEQUENCE [LARGE SCALE GENOMIC DNA]</scope>
    <source>
        <strain evidence="3">CGMCC 1.16275</strain>
    </source>
</reference>
<dbReference type="Proteomes" id="UP001596456">
    <property type="component" value="Unassembled WGS sequence"/>
</dbReference>
<proteinExistence type="predicted"/>
<comment type="caution">
    <text evidence="2">The sequence shown here is derived from an EMBL/GenBank/DDBJ whole genome shotgun (WGS) entry which is preliminary data.</text>
</comment>
<dbReference type="EMBL" id="JBHTCM010000015">
    <property type="protein sequence ID" value="MFC7334348.1"/>
    <property type="molecule type" value="Genomic_DNA"/>
</dbReference>